<dbReference type="RefSeq" id="WP_067381807.1">
    <property type="nucleotide sequence ID" value="NZ_CP015839.1"/>
</dbReference>
<evidence type="ECO:0000313" key="3">
    <source>
        <dbReference type="Proteomes" id="UP000078070"/>
    </source>
</evidence>
<dbReference type="PANTHER" id="PTHR33164:SF43">
    <property type="entry name" value="HTH-TYPE TRANSCRIPTIONAL REPRESSOR YETL"/>
    <property type="match status" value="1"/>
</dbReference>
<dbReference type="Pfam" id="PF01047">
    <property type="entry name" value="MarR"/>
    <property type="match status" value="1"/>
</dbReference>
<feature type="domain" description="HTH marR-type" evidence="1">
    <location>
        <begin position="15"/>
        <end position="149"/>
    </location>
</feature>
<dbReference type="GO" id="GO:0006950">
    <property type="term" value="P:response to stress"/>
    <property type="evidence" value="ECO:0007669"/>
    <property type="project" value="TreeGrafter"/>
</dbReference>
<dbReference type="STRING" id="1821621.A8C75_10605"/>
<dbReference type="InterPro" id="IPR036390">
    <property type="entry name" value="WH_DNA-bd_sf"/>
</dbReference>
<gene>
    <name evidence="2" type="ORF">A8C75_10605</name>
</gene>
<protein>
    <submittedName>
        <fullName evidence="2">MarR family transcriptional regulator</fullName>
    </submittedName>
</protein>
<dbReference type="InterPro" id="IPR039422">
    <property type="entry name" value="MarR/SlyA-like"/>
</dbReference>
<dbReference type="Gene3D" id="1.10.10.10">
    <property type="entry name" value="Winged helix-like DNA-binding domain superfamily/Winged helix DNA-binding domain"/>
    <property type="match status" value="1"/>
</dbReference>
<evidence type="ECO:0000259" key="1">
    <source>
        <dbReference type="PROSITE" id="PS50995"/>
    </source>
</evidence>
<reference evidence="3" key="1">
    <citation type="submission" date="2016-05" db="EMBL/GenBank/DDBJ databases">
        <authorList>
            <person name="Baek K."/>
            <person name="Yang S.-J."/>
        </authorList>
    </citation>
    <scope>NUCLEOTIDE SEQUENCE [LARGE SCALE GENOMIC DNA]</scope>
    <source>
        <strain evidence="3">ST58-10</strain>
    </source>
</reference>
<accession>A0A1A9EYS1</accession>
<keyword evidence="3" id="KW-1185">Reference proteome</keyword>
<name>A0A1A9EYS1_9GAMM</name>
<dbReference type="KEGG" id="mars:A8C75_10605"/>
<proteinExistence type="predicted"/>
<dbReference type="Proteomes" id="UP000078070">
    <property type="component" value="Chromosome"/>
</dbReference>
<dbReference type="InterPro" id="IPR000835">
    <property type="entry name" value="HTH_MarR-typ"/>
</dbReference>
<sequence>MSEPTDMSAKSLMLNQFIPYRMVNLARRMSDNLSRIYGGDDYQVSIPEWRILARLAEDKRLNAKDLGRITQMDKSKVSRGVKQLDERGYLNKEKDSQDNRVTYLSLSPEGLALYQELAPKALAWESRLISALDASEYRDLMRILEKLDRQVDAMQD</sequence>
<dbReference type="InterPro" id="IPR036388">
    <property type="entry name" value="WH-like_DNA-bd_sf"/>
</dbReference>
<dbReference type="PRINTS" id="PR00598">
    <property type="entry name" value="HTHMARR"/>
</dbReference>
<reference evidence="2 3" key="2">
    <citation type="journal article" date="2018" name="Int. J. Syst. Evol. Microbiol.">
        <title>Marinobacterium aestuarii sp. nov., a benzene-degrading marine bacterium isolated from estuary sediment.</title>
        <authorList>
            <person name="Bae S.S."/>
            <person name="Jung J."/>
            <person name="Chung D."/>
            <person name="Baek K."/>
        </authorList>
    </citation>
    <scope>NUCLEOTIDE SEQUENCE [LARGE SCALE GENOMIC DNA]</scope>
    <source>
        <strain evidence="2 3">ST58-10</strain>
    </source>
</reference>
<dbReference type="AlphaFoldDB" id="A0A1A9EYS1"/>
<dbReference type="PANTHER" id="PTHR33164">
    <property type="entry name" value="TRANSCRIPTIONAL REGULATOR, MARR FAMILY"/>
    <property type="match status" value="1"/>
</dbReference>
<evidence type="ECO:0000313" key="2">
    <source>
        <dbReference type="EMBL" id="ANG62890.1"/>
    </source>
</evidence>
<dbReference type="PROSITE" id="PS50995">
    <property type="entry name" value="HTH_MARR_2"/>
    <property type="match status" value="1"/>
</dbReference>
<dbReference type="EMBL" id="CP015839">
    <property type="protein sequence ID" value="ANG62890.1"/>
    <property type="molecule type" value="Genomic_DNA"/>
</dbReference>
<dbReference type="SUPFAM" id="SSF46785">
    <property type="entry name" value="Winged helix' DNA-binding domain"/>
    <property type="match status" value="1"/>
</dbReference>
<organism evidence="2 3">
    <name type="scientific">Marinobacterium aestuarii</name>
    <dbReference type="NCBI Taxonomy" id="1821621"/>
    <lineage>
        <taxon>Bacteria</taxon>
        <taxon>Pseudomonadati</taxon>
        <taxon>Pseudomonadota</taxon>
        <taxon>Gammaproteobacteria</taxon>
        <taxon>Oceanospirillales</taxon>
        <taxon>Oceanospirillaceae</taxon>
        <taxon>Marinobacterium</taxon>
    </lineage>
</organism>
<dbReference type="GO" id="GO:0003700">
    <property type="term" value="F:DNA-binding transcription factor activity"/>
    <property type="evidence" value="ECO:0007669"/>
    <property type="project" value="InterPro"/>
</dbReference>
<dbReference type="SMART" id="SM00347">
    <property type="entry name" value="HTH_MARR"/>
    <property type="match status" value="1"/>
</dbReference>